<keyword evidence="8" id="KW-0611">Plant defense</keyword>
<keyword evidence="5" id="KW-0677">Repeat</keyword>
<evidence type="ECO:0000259" key="13">
    <source>
        <dbReference type="PROSITE" id="PS50011"/>
    </source>
</evidence>
<feature type="domain" description="Protein kinase" evidence="13">
    <location>
        <begin position="18"/>
        <end position="324"/>
    </location>
</feature>
<evidence type="ECO:0000256" key="10">
    <source>
        <dbReference type="ARBA" id="ARBA00022989"/>
    </source>
</evidence>
<dbReference type="Gene3D" id="1.10.10.10">
    <property type="entry name" value="Winged helix-like DNA-binding domain superfamily/Winged helix DNA-binding domain"/>
    <property type="match status" value="1"/>
</dbReference>
<dbReference type="Gene3D" id="1.10.510.10">
    <property type="entry name" value="Transferase(Phosphotransferase) domain 1"/>
    <property type="match status" value="1"/>
</dbReference>
<keyword evidence="4" id="KW-0812">Transmembrane</keyword>
<dbReference type="SUPFAM" id="SSF52540">
    <property type="entry name" value="P-loop containing nucleoside triphosphate hydrolases"/>
    <property type="match status" value="1"/>
</dbReference>
<dbReference type="Pfam" id="PF00931">
    <property type="entry name" value="NB-ARC"/>
    <property type="match status" value="1"/>
</dbReference>
<dbReference type="InterPro" id="IPR027417">
    <property type="entry name" value="P-loop_NTPase"/>
</dbReference>
<evidence type="ECO:0000256" key="8">
    <source>
        <dbReference type="ARBA" id="ARBA00022821"/>
    </source>
</evidence>
<evidence type="ECO:0000256" key="7">
    <source>
        <dbReference type="ARBA" id="ARBA00022777"/>
    </source>
</evidence>
<dbReference type="PANTHER" id="PTHR45707:SF76">
    <property type="entry name" value="PROTEIN KINASE DOMAIN-CONTAINING PROTEIN"/>
    <property type="match status" value="1"/>
</dbReference>
<dbReference type="InterPro" id="IPR008271">
    <property type="entry name" value="Ser/Thr_kinase_AS"/>
</dbReference>
<dbReference type="InterPro" id="IPR002182">
    <property type="entry name" value="NB-ARC"/>
</dbReference>
<evidence type="ECO:0000256" key="4">
    <source>
        <dbReference type="ARBA" id="ARBA00022692"/>
    </source>
</evidence>
<dbReference type="PROSITE" id="PS50011">
    <property type="entry name" value="PROTEIN_KINASE_DOM"/>
    <property type="match status" value="1"/>
</dbReference>
<dbReference type="InterPro" id="IPR032675">
    <property type="entry name" value="LRR_dom_sf"/>
</dbReference>
<dbReference type="Pfam" id="PF00069">
    <property type="entry name" value="Pkinase"/>
    <property type="match status" value="1"/>
</dbReference>
<dbReference type="Pfam" id="PF25019">
    <property type="entry name" value="LRR_R13L1-DRL21"/>
    <property type="match status" value="1"/>
</dbReference>
<dbReference type="Pfam" id="PF00560">
    <property type="entry name" value="LRR_1"/>
    <property type="match status" value="1"/>
</dbReference>
<sequence length="1395" mass="158058">MELEDVSFQFLQEITDGFSEKRILGEGAFGVVYKGVTKSGDDAAVKKLKLGCDVNLDLKQFQNEFYNLTKLKHQNVVQILGYCYETEKKLSILPDGSKVFVDELHIALCFEYLHNGSLEKHLSDDFYELDWHARFKIIKGICEGLKYLHDELEEPIYHLDLKPDNILLDKDMVPKIADFGLSRIFGNDELARITRNPYGTLGYQPPEYIDKGEISGKFDIFSLGVLIIKMVSGSKGYPDCLDQVRNDISFDKAQRDWKNRLQTTCTDDLFEAYCHQVDTCSQIAMSCVETDSFRRPDIVTITENLNEIEIHVGELPEKGCHITISRMAMHNSKIEMRTESTDITDQHQNIILRSDHSCNELELHDVLETSPDTVEEHIVGRTEEKEKVMASLLEAMSEKIVILPIHGIGGIGKTTFARLIYNDPKFYCYSQVWVHVSQRFDSNKIYKSITLQLSGKECMDNERQKIHSCLNKLFAGKKILIVLDDLWDDHQFRLEELKNTVYHKDSNIIILVTTRSELVAERICTNVQSHKILPLTNDMCWDIIKQRSCFKDRNDKEQLMGIGQEIARKCGGVALAALSLGFTLRSMNFEEWMKVKDSDIWNRPVSNDFSVPNQVLASLKLSYSYMSPCLKACFTYCATFAKGHKIVKDDLIYQWIALDFIKPTRLLSNVQHCEKYILQLLALSFFQQPVSPKTSEAYYEQATFFTMHDLVHDLAISLLGNQILDETKQRKTRGSSCQYALLTDCSRPLELCLTSPARLVALHFLEGYRSKLSGAAFAPARSLQVLDLSECFIQVLPDSIGQLEQLRYLNAPKIQDEFVPECITKLSKLIYLNLNGSNITTLPKSIGELESLMYLDLSNCTGIDELPVSFRNLEKLVHLDLSGCRSISGVSESLQSLSRLEHLNLSWCGEMEGLTRAMSSLTGLQYLNLSCVSCVGLQQVLVNLTKLRYVNLAGSLDDDELDQAEFDSLLECVSILSNLEYLNLGFNGYLCTIPESIGNLSKLNTLDLWYCQNLQRLPASISAINSLRFLNVCGCWKLDKSTLPQNKNSSTVLLPHFVVHAGDGESSSNLSELEDKHPTFLEISSLENVKSASEAKRIKLVEKHSIEKLELAWTRDAKRFANDMEVLSELVPPDAIVTLTLHGYSSITFPSWMMSIATYLPRLTDVTLRDLPSCNVLPPLGQLTNLERLEIDGMGGIRKIDGGFYGGRRAFPRLRKFCLSHMDCLEEWNAEDGLNELAFPELRWLSINRCPLLRFKACPPPGMRVNIDSSDQILLSSWENRGHVCVSSTTATVLHVKCCEVPLHQWSLLRHLPCLKRLYITDCSDVTCGSTDLVAEDCKNGTVALQEWLGDLTSPMELDLRIHRCNGIQNLAKGIQQLRCLRRLEIIGCPELVEW</sequence>
<keyword evidence="2" id="KW-0433">Leucine-rich repeat</keyword>
<evidence type="ECO:0000256" key="12">
    <source>
        <dbReference type="PROSITE-ProRule" id="PRU10141"/>
    </source>
</evidence>
<dbReference type="InterPro" id="IPR001611">
    <property type="entry name" value="Leu-rich_rpt"/>
</dbReference>
<accession>A0A8T0P7R9</accession>
<dbReference type="InterPro" id="IPR036388">
    <property type="entry name" value="WH-like_DNA-bd_sf"/>
</dbReference>
<dbReference type="SMART" id="SM00367">
    <property type="entry name" value="LRR_CC"/>
    <property type="match status" value="3"/>
</dbReference>
<dbReference type="PRINTS" id="PR00364">
    <property type="entry name" value="DISEASERSIST"/>
</dbReference>
<dbReference type="SUPFAM" id="SSF52058">
    <property type="entry name" value="L domain-like"/>
    <property type="match status" value="2"/>
</dbReference>
<keyword evidence="10" id="KW-1133">Transmembrane helix</keyword>
<dbReference type="InterPro" id="IPR006553">
    <property type="entry name" value="Leu-rich_rpt_Cys-con_subtyp"/>
</dbReference>
<dbReference type="InterPro" id="IPR011009">
    <property type="entry name" value="Kinase-like_dom_sf"/>
</dbReference>
<evidence type="ECO:0000256" key="11">
    <source>
        <dbReference type="ARBA" id="ARBA00023136"/>
    </source>
</evidence>
<dbReference type="GO" id="GO:0043531">
    <property type="term" value="F:ADP binding"/>
    <property type="evidence" value="ECO:0007669"/>
    <property type="project" value="InterPro"/>
</dbReference>
<dbReference type="PROSITE" id="PS00107">
    <property type="entry name" value="PROTEIN_KINASE_ATP"/>
    <property type="match status" value="1"/>
</dbReference>
<dbReference type="Gene3D" id="3.80.10.10">
    <property type="entry name" value="Ribonuclease Inhibitor"/>
    <property type="match status" value="3"/>
</dbReference>
<dbReference type="Gene3D" id="3.40.50.300">
    <property type="entry name" value="P-loop containing nucleotide triphosphate hydrolases"/>
    <property type="match status" value="1"/>
</dbReference>
<keyword evidence="7" id="KW-0418">Kinase</keyword>
<keyword evidence="6 12" id="KW-0547">Nucleotide-binding</keyword>
<dbReference type="SUPFAM" id="SSF56112">
    <property type="entry name" value="Protein kinase-like (PK-like)"/>
    <property type="match status" value="1"/>
</dbReference>
<dbReference type="Proteomes" id="UP000823388">
    <property type="component" value="Chromosome 8N"/>
</dbReference>
<evidence type="ECO:0000313" key="14">
    <source>
        <dbReference type="EMBL" id="KAG2557823.1"/>
    </source>
</evidence>
<dbReference type="GO" id="GO:0005524">
    <property type="term" value="F:ATP binding"/>
    <property type="evidence" value="ECO:0007669"/>
    <property type="project" value="UniProtKB-UniRule"/>
</dbReference>
<protein>
    <recommendedName>
        <fullName evidence="13">Protein kinase domain-containing protein</fullName>
    </recommendedName>
</protein>
<gene>
    <name evidence="14" type="ORF">PVAP13_8NG221700</name>
</gene>
<keyword evidence="11" id="KW-0472">Membrane</keyword>
<evidence type="ECO:0000256" key="6">
    <source>
        <dbReference type="ARBA" id="ARBA00022741"/>
    </source>
</evidence>
<name>A0A8T0P7R9_PANVG</name>
<dbReference type="SMART" id="SM00369">
    <property type="entry name" value="LRR_TYP"/>
    <property type="match status" value="3"/>
</dbReference>
<dbReference type="PROSITE" id="PS00108">
    <property type="entry name" value="PROTEIN_KINASE_ST"/>
    <property type="match status" value="1"/>
</dbReference>
<keyword evidence="3" id="KW-0808">Transferase</keyword>
<dbReference type="GO" id="GO:0004672">
    <property type="term" value="F:protein kinase activity"/>
    <property type="evidence" value="ECO:0007669"/>
    <property type="project" value="InterPro"/>
</dbReference>
<dbReference type="InterPro" id="IPR055414">
    <property type="entry name" value="LRR_R13L4/SHOC2-like"/>
</dbReference>
<evidence type="ECO:0000256" key="1">
    <source>
        <dbReference type="ARBA" id="ARBA00004162"/>
    </source>
</evidence>
<dbReference type="InterPro" id="IPR003591">
    <property type="entry name" value="Leu-rich_rpt_typical-subtyp"/>
</dbReference>
<dbReference type="EMBL" id="CM029052">
    <property type="protein sequence ID" value="KAG2557823.1"/>
    <property type="molecule type" value="Genomic_DNA"/>
</dbReference>
<feature type="binding site" evidence="12">
    <location>
        <position position="47"/>
    </location>
    <ligand>
        <name>ATP</name>
        <dbReference type="ChEBI" id="CHEBI:30616"/>
    </ligand>
</feature>
<dbReference type="PANTHER" id="PTHR45707">
    <property type="entry name" value="C2 CALCIUM/LIPID-BINDING PLANT PHOSPHORIBOSYLTRANSFERASE FAMILY PROTEIN"/>
    <property type="match status" value="1"/>
</dbReference>
<evidence type="ECO:0000256" key="2">
    <source>
        <dbReference type="ARBA" id="ARBA00022614"/>
    </source>
</evidence>
<organism evidence="14 15">
    <name type="scientific">Panicum virgatum</name>
    <name type="common">Blackwell switchgrass</name>
    <dbReference type="NCBI Taxonomy" id="38727"/>
    <lineage>
        <taxon>Eukaryota</taxon>
        <taxon>Viridiplantae</taxon>
        <taxon>Streptophyta</taxon>
        <taxon>Embryophyta</taxon>
        <taxon>Tracheophyta</taxon>
        <taxon>Spermatophyta</taxon>
        <taxon>Magnoliopsida</taxon>
        <taxon>Liliopsida</taxon>
        <taxon>Poales</taxon>
        <taxon>Poaceae</taxon>
        <taxon>PACMAD clade</taxon>
        <taxon>Panicoideae</taxon>
        <taxon>Panicodae</taxon>
        <taxon>Paniceae</taxon>
        <taxon>Panicinae</taxon>
        <taxon>Panicum</taxon>
        <taxon>Panicum sect. Hiantes</taxon>
    </lineage>
</organism>
<keyword evidence="15" id="KW-1185">Reference proteome</keyword>
<dbReference type="InterPro" id="IPR000719">
    <property type="entry name" value="Prot_kinase_dom"/>
</dbReference>
<dbReference type="Pfam" id="PF23559">
    <property type="entry name" value="WHD_DRP"/>
    <property type="match status" value="1"/>
</dbReference>
<proteinExistence type="predicted"/>
<reference evidence="14" key="1">
    <citation type="submission" date="2020-05" db="EMBL/GenBank/DDBJ databases">
        <title>WGS assembly of Panicum virgatum.</title>
        <authorList>
            <person name="Lovell J.T."/>
            <person name="Jenkins J."/>
            <person name="Shu S."/>
            <person name="Juenger T.E."/>
            <person name="Schmutz J."/>
        </authorList>
    </citation>
    <scope>NUCLEOTIDE SEQUENCE</scope>
    <source>
        <strain evidence="14">AP13</strain>
    </source>
</reference>
<dbReference type="Gene3D" id="3.30.200.20">
    <property type="entry name" value="Phosphorylase Kinase, domain 1"/>
    <property type="match status" value="1"/>
</dbReference>
<dbReference type="InterPro" id="IPR058922">
    <property type="entry name" value="WHD_DRP"/>
</dbReference>
<evidence type="ECO:0000256" key="9">
    <source>
        <dbReference type="ARBA" id="ARBA00022840"/>
    </source>
</evidence>
<dbReference type="GO" id="GO:0005886">
    <property type="term" value="C:plasma membrane"/>
    <property type="evidence" value="ECO:0007669"/>
    <property type="project" value="UniProtKB-SubCell"/>
</dbReference>
<dbReference type="FunFam" id="1.10.510.10:FF:000870">
    <property type="entry name" value="OSJNBa0016N04.16-like protein"/>
    <property type="match status" value="1"/>
</dbReference>
<evidence type="ECO:0000313" key="15">
    <source>
        <dbReference type="Proteomes" id="UP000823388"/>
    </source>
</evidence>
<dbReference type="Pfam" id="PF23598">
    <property type="entry name" value="LRR_14"/>
    <property type="match status" value="1"/>
</dbReference>
<keyword evidence="9 12" id="KW-0067">ATP-binding</keyword>
<feature type="non-terminal residue" evidence="14">
    <location>
        <position position="1395"/>
    </location>
</feature>
<evidence type="ECO:0000256" key="5">
    <source>
        <dbReference type="ARBA" id="ARBA00022737"/>
    </source>
</evidence>
<dbReference type="InterPro" id="IPR056789">
    <property type="entry name" value="LRR_R13L1-DRL21"/>
</dbReference>
<comment type="subcellular location">
    <subcellularLocation>
        <location evidence="1">Cell membrane</location>
        <topology evidence="1">Single-pass membrane protein</topology>
    </subcellularLocation>
</comment>
<dbReference type="GO" id="GO:0006952">
    <property type="term" value="P:defense response"/>
    <property type="evidence" value="ECO:0007669"/>
    <property type="project" value="UniProtKB-KW"/>
</dbReference>
<comment type="caution">
    <text evidence="14">The sequence shown here is derived from an EMBL/GenBank/DDBJ whole genome shotgun (WGS) entry which is preliminary data.</text>
</comment>
<dbReference type="SMART" id="SM00220">
    <property type="entry name" value="S_TKc"/>
    <property type="match status" value="1"/>
</dbReference>
<dbReference type="InterPro" id="IPR017441">
    <property type="entry name" value="Protein_kinase_ATP_BS"/>
</dbReference>
<evidence type="ECO:0000256" key="3">
    <source>
        <dbReference type="ARBA" id="ARBA00022679"/>
    </source>
</evidence>